<accession>A0A926DWK6</accession>
<dbReference type="AlphaFoldDB" id="A0A926DWK6"/>
<evidence type="ECO:0000256" key="1">
    <source>
        <dbReference type="SAM" id="Phobius"/>
    </source>
</evidence>
<feature type="transmembrane region" description="Helical" evidence="1">
    <location>
        <begin position="83"/>
        <end position="103"/>
    </location>
</feature>
<sequence>MREVFMQQKTNFARGLSFYKLFWIFTIGCVAGVVLENIWYLLAFHRITNRVGLVYGPFNPIYGMGALVITVGLYWLRDKHWLWIFFGGVVLGSAFEYICSWVQEAVFGTVSWNYSHLPLNINGRINLVFSLFWGFVALLWTRFLYPGLSNLIERIPHRVGIVLTWTLFAFLVYDILVSAAAVGRMSARHVGKPAANRVEAYLDEQFPDERLHEIYPSMKFVDTTK</sequence>
<dbReference type="EMBL" id="JACRSQ010000055">
    <property type="protein sequence ID" value="MBC8545203.1"/>
    <property type="molecule type" value="Genomic_DNA"/>
</dbReference>
<feature type="transmembrane region" description="Helical" evidence="1">
    <location>
        <begin position="21"/>
        <end position="42"/>
    </location>
</feature>
<name>A0A926DWK6_9FIRM</name>
<dbReference type="Proteomes" id="UP000657006">
    <property type="component" value="Unassembled WGS sequence"/>
</dbReference>
<evidence type="ECO:0000313" key="3">
    <source>
        <dbReference type="Proteomes" id="UP000657006"/>
    </source>
</evidence>
<feature type="transmembrane region" description="Helical" evidence="1">
    <location>
        <begin position="123"/>
        <end position="141"/>
    </location>
</feature>
<feature type="transmembrane region" description="Helical" evidence="1">
    <location>
        <begin position="162"/>
        <end position="183"/>
    </location>
</feature>
<gene>
    <name evidence="2" type="ORF">H8730_16845</name>
</gene>
<dbReference type="Pfam" id="PF06541">
    <property type="entry name" value="ABC_trans_CmpB"/>
    <property type="match status" value="1"/>
</dbReference>
<comment type="caution">
    <text evidence="2">The sequence shown here is derived from an EMBL/GenBank/DDBJ whole genome shotgun (WGS) entry which is preliminary data.</text>
</comment>
<keyword evidence="1" id="KW-1133">Transmembrane helix</keyword>
<proteinExistence type="predicted"/>
<organism evidence="2 3">
    <name type="scientific">Bianquea renquensis</name>
    <dbReference type="NCBI Taxonomy" id="2763661"/>
    <lineage>
        <taxon>Bacteria</taxon>
        <taxon>Bacillati</taxon>
        <taxon>Bacillota</taxon>
        <taxon>Clostridia</taxon>
        <taxon>Eubacteriales</taxon>
        <taxon>Bianqueaceae</taxon>
        <taxon>Bianquea</taxon>
    </lineage>
</organism>
<evidence type="ECO:0000313" key="2">
    <source>
        <dbReference type="EMBL" id="MBC8545203.1"/>
    </source>
</evidence>
<reference evidence="2" key="1">
    <citation type="submission" date="2020-08" db="EMBL/GenBank/DDBJ databases">
        <title>Genome public.</title>
        <authorList>
            <person name="Liu C."/>
            <person name="Sun Q."/>
        </authorList>
    </citation>
    <scope>NUCLEOTIDE SEQUENCE</scope>
    <source>
        <strain evidence="2">NSJ-32</strain>
    </source>
</reference>
<keyword evidence="1" id="KW-0472">Membrane</keyword>
<keyword evidence="1" id="KW-0812">Transmembrane</keyword>
<protein>
    <submittedName>
        <fullName evidence="2">ABC transporter permease</fullName>
    </submittedName>
</protein>
<dbReference type="InterPro" id="IPR010540">
    <property type="entry name" value="CmpB_TMEM229"/>
</dbReference>
<keyword evidence="3" id="KW-1185">Reference proteome</keyword>
<feature type="transmembrane region" description="Helical" evidence="1">
    <location>
        <begin position="54"/>
        <end position="76"/>
    </location>
</feature>